<dbReference type="EMBL" id="JRKL02003434">
    <property type="protein sequence ID" value="KAF3955271.1"/>
    <property type="molecule type" value="Genomic_DNA"/>
</dbReference>
<dbReference type="Proteomes" id="UP000737018">
    <property type="component" value="Unassembled WGS sequence"/>
</dbReference>
<accession>A0A8J4VNM3</accession>
<gene>
    <name evidence="1" type="ORF">CMV_019493</name>
</gene>
<protein>
    <submittedName>
        <fullName evidence="1">Uncharacterized protein</fullName>
    </submittedName>
</protein>
<dbReference type="AlphaFoldDB" id="A0A8J4VNM3"/>
<comment type="caution">
    <text evidence="1">The sequence shown here is derived from an EMBL/GenBank/DDBJ whole genome shotgun (WGS) entry which is preliminary data.</text>
</comment>
<keyword evidence="2" id="KW-1185">Reference proteome</keyword>
<sequence length="117" mass="12949">MAEPVPGTGTGFSGVDQLESRVCPTRFLGNWWGRGMKISPAFALGFGFGFWGSSANPRERSLWAMRWIAEFGRVWVSEVELRMRKRVLGSGECEGKKVKGKGDWSVTVRGFEGSEEG</sequence>
<dbReference type="OrthoDB" id="10415926at2759"/>
<reference evidence="1" key="1">
    <citation type="submission" date="2020-03" db="EMBL/GenBank/DDBJ databases">
        <title>Castanea mollissima Vanexum genome sequencing.</title>
        <authorList>
            <person name="Staton M."/>
        </authorList>
    </citation>
    <scope>NUCLEOTIDE SEQUENCE</scope>
    <source>
        <tissue evidence="1">Leaf</tissue>
    </source>
</reference>
<proteinExistence type="predicted"/>
<organism evidence="1 2">
    <name type="scientific">Castanea mollissima</name>
    <name type="common">Chinese chestnut</name>
    <dbReference type="NCBI Taxonomy" id="60419"/>
    <lineage>
        <taxon>Eukaryota</taxon>
        <taxon>Viridiplantae</taxon>
        <taxon>Streptophyta</taxon>
        <taxon>Embryophyta</taxon>
        <taxon>Tracheophyta</taxon>
        <taxon>Spermatophyta</taxon>
        <taxon>Magnoliopsida</taxon>
        <taxon>eudicotyledons</taxon>
        <taxon>Gunneridae</taxon>
        <taxon>Pentapetalae</taxon>
        <taxon>rosids</taxon>
        <taxon>fabids</taxon>
        <taxon>Fagales</taxon>
        <taxon>Fagaceae</taxon>
        <taxon>Castanea</taxon>
    </lineage>
</organism>
<evidence type="ECO:0000313" key="1">
    <source>
        <dbReference type="EMBL" id="KAF3955271.1"/>
    </source>
</evidence>
<evidence type="ECO:0000313" key="2">
    <source>
        <dbReference type="Proteomes" id="UP000737018"/>
    </source>
</evidence>
<name>A0A8J4VNM3_9ROSI</name>